<protein>
    <submittedName>
        <fullName evidence="1">Uncharacterized protein</fullName>
    </submittedName>
</protein>
<organism evidence="1 2">
    <name type="scientific">Streblomastix strix</name>
    <dbReference type="NCBI Taxonomy" id="222440"/>
    <lineage>
        <taxon>Eukaryota</taxon>
        <taxon>Metamonada</taxon>
        <taxon>Preaxostyla</taxon>
        <taxon>Oxymonadida</taxon>
        <taxon>Streblomastigidae</taxon>
        <taxon>Streblomastix</taxon>
    </lineage>
</organism>
<name>A0A5J4VWH2_9EUKA</name>
<dbReference type="EMBL" id="SNRW01004565">
    <property type="protein sequence ID" value="KAA6386987.1"/>
    <property type="molecule type" value="Genomic_DNA"/>
</dbReference>
<evidence type="ECO:0000313" key="1">
    <source>
        <dbReference type="EMBL" id="KAA6386987.1"/>
    </source>
</evidence>
<evidence type="ECO:0000313" key="2">
    <source>
        <dbReference type="Proteomes" id="UP000324800"/>
    </source>
</evidence>
<accession>A0A5J4VWH2</accession>
<gene>
    <name evidence="1" type="ORF">EZS28_017486</name>
</gene>
<proteinExistence type="predicted"/>
<dbReference type="Proteomes" id="UP000324800">
    <property type="component" value="Unassembled WGS sequence"/>
</dbReference>
<dbReference type="AlphaFoldDB" id="A0A5J4VWH2"/>
<comment type="caution">
    <text evidence="1">The sequence shown here is derived from an EMBL/GenBank/DDBJ whole genome shotgun (WGS) entry which is preliminary data.</text>
</comment>
<reference evidence="1 2" key="1">
    <citation type="submission" date="2019-03" db="EMBL/GenBank/DDBJ databases">
        <title>Single cell metagenomics reveals metabolic interactions within the superorganism composed of flagellate Streblomastix strix and complex community of Bacteroidetes bacteria on its surface.</title>
        <authorList>
            <person name="Treitli S.C."/>
            <person name="Kolisko M."/>
            <person name="Husnik F."/>
            <person name="Keeling P."/>
            <person name="Hampl V."/>
        </authorList>
    </citation>
    <scope>NUCLEOTIDE SEQUENCE [LARGE SCALE GENOMIC DNA]</scope>
    <source>
        <strain evidence="1">ST1C</strain>
    </source>
</reference>
<sequence>MMINAFKLQKVVVGTTKALNPDIRKSAEGAHEKRYMPTMTISISWEYLIKVLDLLFKAKSKQIIEYLKTLEGLDYQMYAQIITQKLQVNQNMYFYDEDNKVYYQDQKIIFMENETEQSEIPTVDILIVQARTMQHDFSITNKEALTRFKFCPFCYTKGFDIKRQNYTRDYERHIVKCEFRGGKRLCLSQEVIHAPFLLRSHQRVIMNDVRSAVGFNRLEAVFRDVVNASSNSSVASNSKSRFDAFNFIQRIVSLMYSFAYLGNFCHM</sequence>